<dbReference type="GO" id="GO:0016491">
    <property type="term" value="F:oxidoreductase activity"/>
    <property type="evidence" value="ECO:0007669"/>
    <property type="project" value="InterPro"/>
</dbReference>
<organism evidence="2 3">
    <name type="scientific">Pseudaminobacter soli</name>
    <name type="common">ex Zhang et al. 2022</name>
    <dbReference type="NCBI Taxonomy" id="2831468"/>
    <lineage>
        <taxon>Bacteria</taxon>
        <taxon>Pseudomonadati</taxon>
        <taxon>Pseudomonadota</taxon>
        <taxon>Alphaproteobacteria</taxon>
        <taxon>Hyphomicrobiales</taxon>
        <taxon>Phyllobacteriaceae</taxon>
        <taxon>Pseudaminobacter</taxon>
    </lineage>
</organism>
<proteinExistence type="predicted"/>
<dbReference type="Pfam" id="PF03358">
    <property type="entry name" value="FMN_red"/>
    <property type="match status" value="1"/>
</dbReference>
<evidence type="ECO:0000313" key="3">
    <source>
        <dbReference type="Proteomes" id="UP000680348"/>
    </source>
</evidence>
<gene>
    <name evidence="2" type="ORF">KEU06_10740</name>
</gene>
<evidence type="ECO:0000313" key="2">
    <source>
        <dbReference type="EMBL" id="MBS3649084.1"/>
    </source>
</evidence>
<feature type="domain" description="NADPH-dependent FMN reductase-like" evidence="1">
    <location>
        <begin position="4"/>
        <end position="148"/>
    </location>
</feature>
<dbReference type="SUPFAM" id="SSF52218">
    <property type="entry name" value="Flavoproteins"/>
    <property type="match status" value="1"/>
</dbReference>
<dbReference type="RefSeq" id="WP_188254654.1">
    <property type="nucleotide sequence ID" value="NZ_JABVCF010000005.1"/>
</dbReference>
<dbReference type="InterPro" id="IPR029039">
    <property type="entry name" value="Flavoprotein-like_sf"/>
</dbReference>
<dbReference type="Proteomes" id="UP000680348">
    <property type="component" value="Unassembled WGS sequence"/>
</dbReference>
<dbReference type="PANTHER" id="PTHR30543:SF21">
    <property type="entry name" value="NAD(P)H-DEPENDENT FMN REDUCTASE LOT6"/>
    <property type="match status" value="1"/>
</dbReference>
<dbReference type="GO" id="GO:0005829">
    <property type="term" value="C:cytosol"/>
    <property type="evidence" value="ECO:0007669"/>
    <property type="project" value="TreeGrafter"/>
</dbReference>
<dbReference type="GO" id="GO:0010181">
    <property type="term" value="F:FMN binding"/>
    <property type="evidence" value="ECO:0007669"/>
    <property type="project" value="TreeGrafter"/>
</dbReference>
<name>A0A942I2Y2_9HYPH</name>
<dbReference type="EMBL" id="JAGWCR010000005">
    <property type="protein sequence ID" value="MBS3649084.1"/>
    <property type="molecule type" value="Genomic_DNA"/>
</dbReference>
<comment type="caution">
    <text evidence="2">The sequence shown here is derived from an EMBL/GenBank/DDBJ whole genome shotgun (WGS) entry which is preliminary data.</text>
</comment>
<accession>A0A942I2Y2</accession>
<dbReference type="Gene3D" id="3.40.50.360">
    <property type="match status" value="1"/>
</dbReference>
<protein>
    <submittedName>
        <fullName evidence="2">NAD(P)H-dependent oxidoreductase</fullName>
    </submittedName>
</protein>
<dbReference type="InterPro" id="IPR050712">
    <property type="entry name" value="NAD(P)H-dep_reductase"/>
</dbReference>
<dbReference type="PANTHER" id="PTHR30543">
    <property type="entry name" value="CHROMATE REDUCTASE"/>
    <property type="match status" value="1"/>
</dbReference>
<dbReference type="InterPro" id="IPR005025">
    <property type="entry name" value="FMN_Rdtase-like_dom"/>
</dbReference>
<keyword evidence="3" id="KW-1185">Reference proteome</keyword>
<reference evidence="2" key="1">
    <citation type="submission" date="2021-04" db="EMBL/GenBank/DDBJ databases">
        <title>Pseudaminobacter soli sp. nov., isolated from paddy soil contaminated by heavy metals.</title>
        <authorList>
            <person name="Zhang K."/>
        </authorList>
    </citation>
    <scope>NUCLEOTIDE SEQUENCE</scope>
    <source>
        <strain evidence="2">19-2017</strain>
    </source>
</reference>
<dbReference type="AlphaFoldDB" id="A0A942I2Y2"/>
<sequence>MKHKLHIIIGSTRPGRVGPLFAKWFADFAREHGKFEPVLVDIADFDLPVFDEPKHPRLGQYENEHTKRWSQTIAEGDAFVFVTPEYNYFIPAPLVNAITYLVNEWHYKPAGFLSYGGVSGGLRAVESAKTLLNTLKVVPIPEGVPVPNYPQFLVDGEFKPSDLITTGAKIMLDELDRWAGTLEKLRPPKQAAVAA</sequence>
<evidence type="ECO:0000259" key="1">
    <source>
        <dbReference type="Pfam" id="PF03358"/>
    </source>
</evidence>